<dbReference type="Gene3D" id="3.30.70.1230">
    <property type="entry name" value="Nucleotide cyclase"/>
    <property type="match status" value="1"/>
</dbReference>
<reference evidence="2" key="1">
    <citation type="submission" date="2023-02" db="EMBL/GenBank/DDBJ databases">
        <title>Actinomadura rubrobrunea NBRC 14622.</title>
        <authorList>
            <person name="Ichikawa N."/>
            <person name="Sato H."/>
            <person name="Tonouchi N."/>
        </authorList>
    </citation>
    <scope>NUCLEOTIDE SEQUENCE</scope>
    <source>
        <strain evidence="2">NBRC 14622</strain>
    </source>
</reference>
<dbReference type="AlphaFoldDB" id="A0A9W6UWX6"/>
<evidence type="ECO:0000313" key="2">
    <source>
        <dbReference type="EMBL" id="GLW64682.1"/>
    </source>
</evidence>
<dbReference type="InterPro" id="IPR029787">
    <property type="entry name" value="Nucleotide_cyclase"/>
</dbReference>
<dbReference type="InterPro" id="IPR036465">
    <property type="entry name" value="vWFA_dom_sf"/>
</dbReference>
<sequence>MEPRHHTIFCVDMVHFTSQASDFHQRVARDGMYRALRRAFLRALLPWYSPWRRHREDRGDGALILISASVPTVRLLKALPHLARELAVHNATTNVGVHIRLRAAMHAGEVAHDPHGVSGKAVNDAFRLLDAPEFKAEVDKTNAPLNVIVSESFFNDVVKQGGPSNHPEQYRPLPATFKRRGPVQAWMRTFPAPEPPRHRVGVPRRLGGIAVVGAVALPLLSLVPGEPRPPFCDRPPVQVRVRVSPEKAQVVQALTDSFESGYHQGTDGCRAADVNVVTASHAGGIEESIREGWLTRGPARATVEQAAATTLQATGSEVSDEADVWLPDSSLEIEQLREALRAQRVGTVTLDVRGSVAGSRLVVGVPRPMAEKLRLLDRGDRLLTWNEVLSWSRRGYFFGRANPRTSSTGLAATAALYRAALGRDVLSEEALDGTEAAKRLHAVEQAVARDDDEPERLLCAVRASRPGSDLHDRTAVLVSQKTLIDYRRGDSLDGRCPLPPGAGQPDLLTFAVQGETPLFDHPYVVINRTPPMSPERRRVVDDLYAFLRGPEAQQRLREAGYHDVHGQDPDPPQDVLVTPRLLDLAGKIHYGPLLEAWDRVRRSAAVLMAVDVSPAMDASFPGAGGTRLAAAETAIRRSRRLMGARDQIGVWTFARDLDGGRDHREQVPLGPPDPAQDDRFAKVRLRPGGSGTVLYGPIRKAVRELRRSGGAREEGSADEPTKALIVIADGTDDGGNARERAARLRAELPDGPPVRLYILAFHSGSCEDGLEELAQAGGGACYPIDDMTAMRKALDGVAAGLWGNPP</sequence>
<dbReference type="SMART" id="SM00327">
    <property type="entry name" value="VWA"/>
    <property type="match status" value="1"/>
</dbReference>
<evidence type="ECO:0000313" key="3">
    <source>
        <dbReference type="Proteomes" id="UP001165124"/>
    </source>
</evidence>
<protein>
    <recommendedName>
        <fullName evidence="1">VWFA domain-containing protein</fullName>
    </recommendedName>
</protein>
<dbReference type="Proteomes" id="UP001165124">
    <property type="component" value="Unassembled WGS sequence"/>
</dbReference>
<dbReference type="EMBL" id="BSRZ01000006">
    <property type="protein sequence ID" value="GLW64682.1"/>
    <property type="molecule type" value="Genomic_DNA"/>
</dbReference>
<dbReference type="RefSeq" id="WP_067911216.1">
    <property type="nucleotide sequence ID" value="NZ_BSRZ01000006.1"/>
</dbReference>
<feature type="domain" description="VWFA" evidence="1">
    <location>
        <begin position="605"/>
        <end position="797"/>
    </location>
</feature>
<dbReference type="Pfam" id="PF13531">
    <property type="entry name" value="SBP_bac_11"/>
    <property type="match status" value="1"/>
</dbReference>
<accession>A0A9W6UWX6</accession>
<dbReference type="SUPFAM" id="SSF53300">
    <property type="entry name" value="vWA-like"/>
    <property type="match status" value="1"/>
</dbReference>
<proteinExistence type="predicted"/>
<organism evidence="2 3">
    <name type="scientific">Actinomadura rubrobrunea</name>
    <dbReference type="NCBI Taxonomy" id="115335"/>
    <lineage>
        <taxon>Bacteria</taxon>
        <taxon>Bacillati</taxon>
        <taxon>Actinomycetota</taxon>
        <taxon>Actinomycetes</taxon>
        <taxon>Streptosporangiales</taxon>
        <taxon>Thermomonosporaceae</taxon>
        <taxon>Actinomadura</taxon>
    </lineage>
</organism>
<gene>
    <name evidence="2" type="ORF">Arub01_29260</name>
</gene>
<evidence type="ECO:0000259" key="1">
    <source>
        <dbReference type="PROSITE" id="PS50234"/>
    </source>
</evidence>
<dbReference type="SUPFAM" id="SSF55073">
    <property type="entry name" value="Nucleotide cyclase"/>
    <property type="match status" value="1"/>
</dbReference>
<comment type="caution">
    <text evidence="2">The sequence shown here is derived from an EMBL/GenBank/DDBJ whole genome shotgun (WGS) entry which is preliminary data.</text>
</comment>
<dbReference type="Gene3D" id="3.40.50.410">
    <property type="entry name" value="von Willebrand factor, type A domain"/>
    <property type="match status" value="1"/>
</dbReference>
<keyword evidence="3" id="KW-1185">Reference proteome</keyword>
<dbReference type="InterPro" id="IPR002035">
    <property type="entry name" value="VWF_A"/>
</dbReference>
<name>A0A9W6UWX6_9ACTN</name>
<dbReference type="PROSITE" id="PS50234">
    <property type="entry name" value="VWFA"/>
    <property type="match status" value="1"/>
</dbReference>